<dbReference type="InterPro" id="IPR046175">
    <property type="entry name" value="DUF6177"/>
</dbReference>
<proteinExistence type="predicted"/>
<dbReference type="AlphaFoldDB" id="A0A136PZN6"/>
<dbReference type="Pfam" id="PF19674">
    <property type="entry name" value="DUF6177"/>
    <property type="match status" value="1"/>
</dbReference>
<comment type="caution">
    <text evidence="1">The sequence shown here is derived from an EMBL/GenBank/DDBJ whole genome shotgun (WGS) entry which is preliminary data.</text>
</comment>
<evidence type="ECO:0000313" key="2">
    <source>
        <dbReference type="Proteomes" id="UP000070620"/>
    </source>
</evidence>
<dbReference type="Proteomes" id="UP000070620">
    <property type="component" value="Unassembled WGS sequence"/>
</dbReference>
<gene>
    <name evidence="1" type="ORF">AWW66_00190</name>
</gene>
<dbReference type="EMBL" id="LRQV01000001">
    <property type="protein sequence ID" value="KXK63911.1"/>
    <property type="molecule type" value="Genomic_DNA"/>
</dbReference>
<organism evidence="1 2">
    <name type="scientific">Micromonospora rosaria</name>
    <dbReference type="NCBI Taxonomy" id="47874"/>
    <lineage>
        <taxon>Bacteria</taxon>
        <taxon>Bacillati</taxon>
        <taxon>Actinomycetota</taxon>
        <taxon>Actinomycetes</taxon>
        <taxon>Micromonosporales</taxon>
        <taxon>Micromonosporaceae</taxon>
        <taxon>Micromonospora</taxon>
    </lineage>
</organism>
<keyword evidence="2" id="KW-1185">Reference proteome</keyword>
<accession>A0A136PZN6</accession>
<sequence>MVHQSWPVASLHHGLVDALVVAEREGRAVQLVTPATTHLTLPLWLALRGGPTPTWVVSSPDGTCRDGYSSAPLRWQDGAFEPYADTGPPPEASDERGTGGQLWILIEAVHERPTAVFGVGAEVVCRALTGQRPAGWGPAEPVSERWRTRDLTDFAIQRAPHPSVLVVVGERCAGLIEITPTEHAVAESTLLAIDDPGPTTMPPDRLRDLADTLAVQHPIGIFCAVVHRGQSGLSYPPGGIRLGRPRGLAAGPAARPDVSLTEALALPGAQPIGPPHRETVWYDLADGWDSVTAVADGLRADTPMLDAWRQGGRHGP</sequence>
<evidence type="ECO:0000313" key="1">
    <source>
        <dbReference type="EMBL" id="KXK63911.1"/>
    </source>
</evidence>
<reference evidence="1 2" key="1">
    <citation type="submission" date="2016-01" db="EMBL/GenBank/DDBJ databases">
        <title>Whole genome sequence and analysis of Micromonospora rosaria DSM 803, which can produce antibacterial substance rosamicin.</title>
        <authorList>
            <person name="Yang H."/>
            <person name="He X."/>
            <person name="Zhu D."/>
        </authorList>
    </citation>
    <scope>NUCLEOTIDE SEQUENCE [LARGE SCALE GENOMIC DNA]</scope>
    <source>
        <strain evidence="1 2">DSM 803</strain>
    </source>
</reference>
<protein>
    <submittedName>
        <fullName evidence="1">Uncharacterized protein</fullName>
    </submittedName>
</protein>
<name>A0A136PZN6_9ACTN</name>